<feature type="non-terminal residue" evidence="2">
    <location>
        <position position="1"/>
    </location>
</feature>
<organism evidence="2 3">
    <name type="scientific">Oceanobacillus kapialis</name>
    <dbReference type="NCBI Taxonomy" id="481353"/>
    <lineage>
        <taxon>Bacteria</taxon>
        <taxon>Bacillati</taxon>
        <taxon>Bacillota</taxon>
        <taxon>Bacilli</taxon>
        <taxon>Bacillales</taxon>
        <taxon>Bacillaceae</taxon>
        <taxon>Oceanobacillus</taxon>
    </lineage>
</organism>
<name>A0ABW5Q237_9BACI</name>
<comment type="caution">
    <text evidence="2">The sequence shown here is derived from an EMBL/GenBank/DDBJ whole genome shotgun (WGS) entry which is preliminary data.</text>
</comment>
<feature type="compositionally biased region" description="Basic residues" evidence="1">
    <location>
        <begin position="48"/>
        <end position="64"/>
    </location>
</feature>
<accession>A0ABW5Q237</accession>
<gene>
    <name evidence="2" type="ORF">ACFSUN_12660</name>
</gene>
<feature type="region of interest" description="Disordered" evidence="1">
    <location>
        <begin position="41"/>
        <end position="64"/>
    </location>
</feature>
<sequence>KPNKSKKKVEANLTREEELERENELLKLENAYLKKLRAFRENPNAFHEKHRQKWHSHSKRKDTD</sequence>
<proteinExistence type="predicted"/>
<feature type="compositionally biased region" description="Basic and acidic residues" evidence="1">
    <location>
        <begin position="8"/>
        <end position="20"/>
    </location>
</feature>
<keyword evidence="3" id="KW-1185">Reference proteome</keyword>
<dbReference type="Proteomes" id="UP001597451">
    <property type="component" value="Unassembled WGS sequence"/>
</dbReference>
<evidence type="ECO:0000313" key="3">
    <source>
        <dbReference type="Proteomes" id="UP001597451"/>
    </source>
</evidence>
<feature type="region of interest" description="Disordered" evidence="1">
    <location>
        <begin position="1"/>
        <end position="20"/>
    </location>
</feature>
<evidence type="ECO:0000313" key="2">
    <source>
        <dbReference type="EMBL" id="MFD2629631.1"/>
    </source>
</evidence>
<reference evidence="3" key="1">
    <citation type="journal article" date="2019" name="Int. J. Syst. Evol. Microbiol.">
        <title>The Global Catalogue of Microorganisms (GCM) 10K type strain sequencing project: providing services to taxonomists for standard genome sequencing and annotation.</title>
        <authorList>
            <consortium name="The Broad Institute Genomics Platform"/>
            <consortium name="The Broad Institute Genome Sequencing Center for Infectious Disease"/>
            <person name="Wu L."/>
            <person name="Ma J."/>
        </authorList>
    </citation>
    <scope>NUCLEOTIDE SEQUENCE [LARGE SCALE GENOMIC DNA]</scope>
    <source>
        <strain evidence="3">TISTR 1858</strain>
    </source>
</reference>
<dbReference type="EMBL" id="JBHUMX010000037">
    <property type="protein sequence ID" value="MFD2629631.1"/>
    <property type="molecule type" value="Genomic_DNA"/>
</dbReference>
<evidence type="ECO:0000256" key="1">
    <source>
        <dbReference type="SAM" id="MobiDB-lite"/>
    </source>
</evidence>
<protein>
    <submittedName>
        <fullName evidence="2">Transposase</fullName>
    </submittedName>
</protein>